<evidence type="ECO:0000313" key="3">
    <source>
        <dbReference type="EMBL" id="RZU43521.1"/>
    </source>
</evidence>
<dbReference type="Pfam" id="PF01075">
    <property type="entry name" value="Glyco_transf_9"/>
    <property type="match status" value="1"/>
</dbReference>
<dbReference type="InterPro" id="IPR002201">
    <property type="entry name" value="Glyco_trans_9"/>
</dbReference>
<dbReference type="GO" id="GO:0008713">
    <property type="term" value="F:ADP-heptose-lipopolysaccharide heptosyltransferase activity"/>
    <property type="evidence" value="ECO:0007669"/>
    <property type="project" value="TreeGrafter"/>
</dbReference>
<dbReference type="GO" id="GO:0005829">
    <property type="term" value="C:cytosol"/>
    <property type="evidence" value="ECO:0007669"/>
    <property type="project" value="TreeGrafter"/>
</dbReference>
<keyword evidence="4" id="KW-1185">Reference proteome</keyword>
<dbReference type="RefSeq" id="WP_165420227.1">
    <property type="nucleotide sequence ID" value="NZ_SHKW01000001.1"/>
</dbReference>
<accession>A0A4Q7Z1J9</accession>
<evidence type="ECO:0000256" key="1">
    <source>
        <dbReference type="ARBA" id="ARBA00022676"/>
    </source>
</evidence>
<dbReference type="Proteomes" id="UP000292958">
    <property type="component" value="Unassembled WGS sequence"/>
</dbReference>
<proteinExistence type="predicted"/>
<reference evidence="3 4" key="1">
    <citation type="submission" date="2019-02" db="EMBL/GenBank/DDBJ databases">
        <title>Genomic Encyclopedia of Archaeal and Bacterial Type Strains, Phase II (KMG-II): from individual species to whole genera.</title>
        <authorList>
            <person name="Goeker M."/>
        </authorList>
    </citation>
    <scope>NUCLEOTIDE SEQUENCE [LARGE SCALE GENOMIC DNA]</scope>
    <source>
        <strain evidence="3 4">DSM 18101</strain>
    </source>
</reference>
<protein>
    <submittedName>
        <fullName evidence="3">ADP-heptose:LPS heptosyltransferase</fullName>
    </submittedName>
</protein>
<keyword evidence="2 3" id="KW-0808">Transferase</keyword>
<dbReference type="GO" id="GO:0009244">
    <property type="term" value="P:lipopolysaccharide core region biosynthetic process"/>
    <property type="evidence" value="ECO:0007669"/>
    <property type="project" value="TreeGrafter"/>
</dbReference>
<evidence type="ECO:0000313" key="4">
    <source>
        <dbReference type="Proteomes" id="UP000292958"/>
    </source>
</evidence>
<gene>
    <name evidence="3" type="ORF">BDD14_5190</name>
</gene>
<name>A0A4Q7Z1J9_9BACT</name>
<dbReference type="Gene3D" id="3.40.50.2000">
    <property type="entry name" value="Glycogen Phosphorylase B"/>
    <property type="match status" value="2"/>
</dbReference>
<keyword evidence="1" id="KW-0328">Glycosyltransferase</keyword>
<dbReference type="AlphaFoldDB" id="A0A4Q7Z1J9"/>
<dbReference type="SUPFAM" id="SSF53756">
    <property type="entry name" value="UDP-Glycosyltransferase/glycogen phosphorylase"/>
    <property type="match status" value="1"/>
</dbReference>
<dbReference type="InterPro" id="IPR051199">
    <property type="entry name" value="LPS_LOS_Heptosyltrfase"/>
</dbReference>
<comment type="caution">
    <text evidence="3">The sequence shown here is derived from an EMBL/GenBank/DDBJ whole genome shotgun (WGS) entry which is preliminary data.</text>
</comment>
<dbReference type="EMBL" id="SHKW01000001">
    <property type="protein sequence ID" value="RZU43521.1"/>
    <property type="molecule type" value="Genomic_DNA"/>
</dbReference>
<dbReference type="PANTHER" id="PTHR30160">
    <property type="entry name" value="TETRAACYLDISACCHARIDE 4'-KINASE-RELATED"/>
    <property type="match status" value="1"/>
</dbReference>
<sequence>MSFFRNLKGAAFAGVATVERVTARQSSVPQNRLHEIENFLVFQHASALGTAIHTTPLFAALKQAVPGARIAVVGSGFSLDVLRHNPHVDTLIATPSPLKDLKASVRLLRSRLPFRGSAFATLTPLGNERTLVVLQALLGGASTRVGFTVQPDLFRVPLRFENTRSQIANNLRIVEALGHKVSHFEPRIFFSEQEIAEARNLLAASGVEDGQPVAVFVTQTSVTQRKSWRPERFREAAVFLRERYGAHILFVGTASESTAIDELRNGLPFATTNVAGKTNLPQLAALMSLCTVGLTLDTGPLHVGRAAGLPMVIIAPAWSPPLEWLPVGNNRFRILKNADMPSATPDYIIDEVSVADVTSALDDLLSSDRS</sequence>
<dbReference type="CDD" id="cd03789">
    <property type="entry name" value="GT9_LPS_heptosyltransferase"/>
    <property type="match status" value="1"/>
</dbReference>
<evidence type="ECO:0000256" key="2">
    <source>
        <dbReference type="ARBA" id="ARBA00022679"/>
    </source>
</evidence>
<organism evidence="3 4">
    <name type="scientific">Edaphobacter modestus</name>
    <dbReference type="NCBI Taxonomy" id="388466"/>
    <lineage>
        <taxon>Bacteria</taxon>
        <taxon>Pseudomonadati</taxon>
        <taxon>Acidobacteriota</taxon>
        <taxon>Terriglobia</taxon>
        <taxon>Terriglobales</taxon>
        <taxon>Acidobacteriaceae</taxon>
        <taxon>Edaphobacter</taxon>
    </lineage>
</organism>